<dbReference type="EMBL" id="BGPR01010671">
    <property type="protein sequence ID" value="GBN47384.1"/>
    <property type="molecule type" value="Genomic_DNA"/>
</dbReference>
<feature type="region of interest" description="Disordered" evidence="1">
    <location>
        <begin position="37"/>
        <end position="59"/>
    </location>
</feature>
<dbReference type="AlphaFoldDB" id="A0A4Y2P8V7"/>
<comment type="caution">
    <text evidence="2">The sequence shown here is derived from an EMBL/GenBank/DDBJ whole genome shotgun (WGS) entry which is preliminary data.</text>
</comment>
<dbReference type="EMBL" id="BGPR01010750">
    <property type="protein sequence ID" value="GBN47811.1"/>
    <property type="molecule type" value="Genomic_DNA"/>
</dbReference>
<evidence type="ECO:0000256" key="1">
    <source>
        <dbReference type="SAM" id="MobiDB-lite"/>
    </source>
</evidence>
<feature type="compositionally biased region" description="Basic and acidic residues" evidence="1">
    <location>
        <begin position="37"/>
        <end position="51"/>
    </location>
</feature>
<gene>
    <name evidence="4" type="ORF">AVEN_127587_1</name>
    <name evidence="2" type="ORF">AVEN_222877_1</name>
    <name evidence="3" type="ORF">AVEN_229789_1</name>
    <name evidence="5" type="ORF">AVEN_254884_1</name>
</gene>
<dbReference type="Proteomes" id="UP000499080">
    <property type="component" value="Unassembled WGS sequence"/>
</dbReference>
<keyword evidence="6" id="KW-1185">Reference proteome</keyword>
<evidence type="ECO:0000313" key="5">
    <source>
        <dbReference type="EMBL" id="GBN47811.1"/>
    </source>
</evidence>
<organism evidence="2 6">
    <name type="scientific">Araneus ventricosus</name>
    <name type="common">Orbweaver spider</name>
    <name type="synonym">Epeira ventricosa</name>
    <dbReference type="NCBI Taxonomy" id="182803"/>
    <lineage>
        <taxon>Eukaryota</taxon>
        <taxon>Metazoa</taxon>
        <taxon>Ecdysozoa</taxon>
        <taxon>Arthropoda</taxon>
        <taxon>Chelicerata</taxon>
        <taxon>Arachnida</taxon>
        <taxon>Araneae</taxon>
        <taxon>Araneomorphae</taxon>
        <taxon>Entelegynae</taxon>
        <taxon>Araneoidea</taxon>
        <taxon>Araneidae</taxon>
        <taxon>Araneus</taxon>
    </lineage>
</organism>
<accession>A0A4Y2P8V7</accession>
<dbReference type="EMBL" id="BGPR01010536">
    <property type="protein sequence ID" value="GBN46677.1"/>
    <property type="molecule type" value="Genomic_DNA"/>
</dbReference>
<evidence type="ECO:0000313" key="2">
    <source>
        <dbReference type="EMBL" id="GBN46677.1"/>
    </source>
</evidence>
<dbReference type="EMBL" id="BGPR01010537">
    <property type="protein sequence ID" value="GBN46683.1"/>
    <property type="molecule type" value="Genomic_DNA"/>
</dbReference>
<protein>
    <submittedName>
        <fullName evidence="2">Uncharacterized protein</fullName>
    </submittedName>
</protein>
<evidence type="ECO:0000313" key="4">
    <source>
        <dbReference type="EMBL" id="GBN47384.1"/>
    </source>
</evidence>
<evidence type="ECO:0000313" key="3">
    <source>
        <dbReference type="EMBL" id="GBN46683.1"/>
    </source>
</evidence>
<name>A0A4Y2P8V7_ARAVE</name>
<proteinExistence type="predicted"/>
<reference evidence="2 6" key="1">
    <citation type="journal article" date="2019" name="Sci. Rep.">
        <title>Orb-weaving spider Araneus ventricosus genome elucidates the spidroin gene catalogue.</title>
        <authorList>
            <person name="Kono N."/>
            <person name="Nakamura H."/>
            <person name="Ohtoshi R."/>
            <person name="Moran D.A.P."/>
            <person name="Shinohara A."/>
            <person name="Yoshida Y."/>
            <person name="Fujiwara M."/>
            <person name="Mori M."/>
            <person name="Tomita M."/>
            <person name="Arakawa K."/>
        </authorList>
    </citation>
    <scope>NUCLEOTIDE SEQUENCE [LARGE SCALE GENOMIC DNA]</scope>
</reference>
<evidence type="ECO:0000313" key="6">
    <source>
        <dbReference type="Proteomes" id="UP000499080"/>
    </source>
</evidence>
<sequence>MPSSMIKSNKNRRSGSKSLDFHLRSLSSWVIKLKFDREEGGQGSPTKEKTTKCRPVGGRGVRLSRGPILKEGGGVGAVILGDHFTGSVVCMEPP</sequence>